<dbReference type="InterPro" id="IPR036259">
    <property type="entry name" value="MFS_trans_sf"/>
</dbReference>
<keyword evidence="11" id="KW-1185">Reference proteome</keyword>
<evidence type="ECO:0000256" key="6">
    <source>
        <dbReference type="ARBA" id="ARBA00023136"/>
    </source>
</evidence>
<sequence length="427" mass="43961">MSGVTTAASFLRVRAGGFPKAFWVLFGGTFVNRLGTMVEPFIGVYLTQARGMSLATAGLVMAVFGVGSLLSQLVAGWLTDRLGRRATLTGGMVATAAAMICLGYSTSLPAIVAVMAVLGLVVDAYRPASQALVADLIPPHDRSRAFGLLFWAINLGFAVAMVAGGWLAQSGFLWLFWIDAITSVIFGVLVWRAVPETRPERGHAPGGFTDVLRDRLMMAYVTISLAYTFVYLQAFTTLPLAVTGQGLSTAVYGVAMAVNGVLIVVLQPLVSHWLARHDPSVVLAIGMAVAGVGFALTSFVSTAAGYAGTVAVWTLGEIATAGMAGTIVAALAPPHLRGRYSGVYGFSWSAGGLLAPLIGTRLLAHGPATLWLTAGALGVLSAAGILALAPAIRRRSTTARLPAESPELAGSGGLTAASGPSGERAAG</sequence>
<comment type="caution">
    <text evidence="10">The sequence shown here is derived from an EMBL/GenBank/DDBJ whole genome shotgun (WGS) entry which is preliminary data.</text>
</comment>
<feature type="transmembrane region" description="Helical" evidence="8">
    <location>
        <begin position="146"/>
        <end position="168"/>
    </location>
</feature>
<evidence type="ECO:0000256" key="3">
    <source>
        <dbReference type="ARBA" id="ARBA00022475"/>
    </source>
</evidence>
<feature type="transmembrane region" description="Helical" evidence="8">
    <location>
        <begin position="370"/>
        <end position="392"/>
    </location>
</feature>
<evidence type="ECO:0000313" key="11">
    <source>
        <dbReference type="Proteomes" id="UP000555564"/>
    </source>
</evidence>
<feature type="domain" description="Major facilitator superfamily (MFS) profile" evidence="9">
    <location>
        <begin position="21"/>
        <end position="393"/>
    </location>
</feature>
<dbReference type="Pfam" id="PF07690">
    <property type="entry name" value="MFS_1"/>
    <property type="match status" value="1"/>
</dbReference>
<gene>
    <name evidence="10" type="ORF">BJ992_004145</name>
</gene>
<feature type="transmembrane region" description="Helical" evidence="8">
    <location>
        <begin position="343"/>
        <end position="364"/>
    </location>
</feature>
<dbReference type="InterPro" id="IPR020846">
    <property type="entry name" value="MFS_dom"/>
</dbReference>
<dbReference type="PROSITE" id="PS50850">
    <property type="entry name" value="MFS"/>
    <property type="match status" value="1"/>
</dbReference>
<accession>A0A7X0IHE1</accession>
<dbReference type="EMBL" id="JACHIU010000001">
    <property type="protein sequence ID" value="MBB6474714.1"/>
    <property type="molecule type" value="Genomic_DNA"/>
</dbReference>
<feature type="transmembrane region" description="Helical" evidence="8">
    <location>
        <begin position="247"/>
        <end position="269"/>
    </location>
</feature>
<dbReference type="PANTHER" id="PTHR23517">
    <property type="entry name" value="RESISTANCE PROTEIN MDTM, PUTATIVE-RELATED-RELATED"/>
    <property type="match status" value="1"/>
</dbReference>
<dbReference type="InterPro" id="IPR050171">
    <property type="entry name" value="MFS_Transporters"/>
</dbReference>
<feature type="transmembrane region" description="Helical" evidence="8">
    <location>
        <begin position="25"/>
        <end position="47"/>
    </location>
</feature>
<dbReference type="CDD" id="cd17329">
    <property type="entry name" value="MFS_MdtH_MDR_like"/>
    <property type="match status" value="1"/>
</dbReference>
<name>A0A7X0IHE1_9ACTN</name>
<keyword evidence="2" id="KW-0813">Transport</keyword>
<dbReference type="SUPFAM" id="SSF103473">
    <property type="entry name" value="MFS general substrate transporter"/>
    <property type="match status" value="1"/>
</dbReference>
<feature type="transmembrane region" description="Helical" evidence="8">
    <location>
        <begin position="54"/>
        <end position="77"/>
    </location>
</feature>
<feature type="transmembrane region" description="Helical" evidence="8">
    <location>
        <begin position="97"/>
        <end position="125"/>
    </location>
</feature>
<evidence type="ECO:0000313" key="10">
    <source>
        <dbReference type="EMBL" id="MBB6474714.1"/>
    </source>
</evidence>
<feature type="transmembrane region" description="Helical" evidence="8">
    <location>
        <begin position="281"/>
        <end position="304"/>
    </location>
</feature>
<evidence type="ECO:0000256" key="5">
    <source>
        <dbReference type="ARBA" id="ARBA00022989"/>
    </source>
</evidence>
<dbReference type="Proteomes" id="UP000555564">
    <property type="component" value="Unassembled WGS sequence"/>
</dbReference>
<dbReference type="PANTHER" id="PTHR23517:SF2">
    <property type="entry name" value="MULTIDRUG RESISTANCE PROTEIN MDTH"/>
    <property type="match status" value="1"/>
</dbReference>
<feature type="compositionally biased region" description="Low complexity" evidence="7">
    <location>
        <begin position="414"/>
        <end position="427"/>
    </location>
</feature>
<proteinExistence type="predicted"/>
<evidence type="ECO:0000256" key="1">
    <source>
        <dbReference type="ARBA" id="ARBA00004651"/>
    </source>
</evidence>
<evidence type="ECO:0000256" key="2">
    <source>
        <dbReference type="ARBA" id="ARBA00022448"/>
    </source>
</evidence>
<evidence type="ECO:0000256" key="4">
    <source>
        <dbReference type="ARBA" id="ARBA00022692"/>
    </source>
</evidence>
<organism evidence="10 11">
    <name type="scientific">Sphaerisporangium rubeum</name>
    <dbReference type="NCBI Taxonomy" id="321317"/>
    <lineage>
        <taxon>Bacteria</taxon>
        <taxon>Bacillati</taxon>
        <taxon>Actinomycetota</taxon>
        <taxon>Actinomycetes</taxon>
        <taxon>Streptosporangiales</taxon>
        <taxon>Streptosporangiaceae</taxon>
        <taxon>Sphaerisporangium</taxon>
    </lineage>
</organism>
<dbReference type="AlphaFoldDB" id="A0A7X0IHE1"/>
<comment type="subcellular location">
    <subcellularLocation>
        <location evidence="1">Cell membrane</location>
        <topology evidence="1">Multi-pass membrane protein</topology>
    </subcellularLocation>
</comment>
<keyword evidence="3" id="KW-1003">Cell membrane</keyword>
<keyword evidence="5 8" id="KW-1133">Transmembrane helix</keyword>
<evidence type="ECO:0000259" key="9">
    <source>
        <dbReference type="PROSITE" id="PS50850"/>
    </source>
</evidence>
<evidence type="ECO:0000256" key="8">
    <source>
        <dbReference type="SAM" id="Phobius"/>
    </source>
</evidence>
<keyword evidence="4 8" id="KW-0812">Transmembrane</keyword>
<dbReference type="GO" id="GO:0022857">
    <property type="term" value="F:transmembrane transporter activity"/>
    <property type="evidence" value="ECO:0007669"/>
    <property type="project" value="InterPro"/>
</dbReference>
<protein>
    <submittedName>
        <fullName evidence="10">MFS family permease</fullName>
    </submittedName>
</protein>
<feature type="transmembrane region" description="Helical" evidence="8">
    <location>
        <begin position="174"/>
        <end position="194"/>
    </location>
</feature>
<dbReference type="RefSeq" id="WP_343072783.1">
    <property type="nucleotide sequence ID" value="NZ_BAAALO010000082.1"/>
</dbReference>
<reference evidence="10 11" key="1">
    <citation type="submission" date="2020-08" db="EMBL/GenBank/DDBJ databases">
        <title>Sequencing the genomes of 1000 actinobacteria strains.</title>
        <authorList>
            <person name="Klenk H.-P."/>
        </authorList>
    </citation>
    <scope>NUCLEOTIDE SEQUENCE [LARGE SCALE GENOMIC DNA]</scope>
    <source>
        <strain evidence="10 11">DSM 44936</strain>
    </source>
</reference>
<feature type="transmembrane region" description="Helical" evidence="8">
    <location>
        <begin position="310"/>
        <end position="331"/>
    </location>
</feature>
<dbReference type="GO" id="GO:0005886">
    <property type="term" value="C:plasma membrane"/>
    <property type="evidence" value="ECO:0007669"/>
    <property type="project" value="UniProtKB-SubCell"/>
</dbReference>
<dbReference type="InterPro" id="IPR011701">
    <property type="entry name" value="MFS"/>
</dbReference>
<feature type="region of interest" description="Disordered" evidence="7">
    <location>
        <begin position="403"/>
        <end position="427"/>
    </location>
</feature>
<feature type="transmembrane region" description="Helical" evidence="8">
    <location>
        <begin position="215"/>
        <end position="235"/>
    </location>
</feature>
<evidence type="ECO:0000256" key="7">
    <source>
        <dbReference type="SAM" id="MobiDB-lite"/>
    </source>
</evidence>
<keyword evidence="6 8" id="KW-0472">Membrane</keyword>
<dbReference type="Gene3D" id="1.20.1250.20">
    <property type="entry name" value="MFS general substrate transporter like domains"/>
    <property type="match status" value="1"/>
</dbReference>